<evidence type="ECO:0000313" key="2">
    <source>
        <dbReference type="EMBL" id="KCV71791.1"/>
    </source>
</evidence>
<evidence type="ECO:0000256" key="1">
    <source>
        <dbReference type="SAM" id="MobiDB-lite"/>
    </source>
</evidence>
<dbReference type="GO" id="GO:0009966">
    <property type="term" value="P:regulation of signal transduction"/>
    <property type="evidence" value="ECO:0007669"/>
    <property type="project" value="InterPro"/>
</dbReference>
<feature type="region of interest" description="Disordered" evidence="1">
    <location>
        <begin position="1"/>
        <end position="28"/>
    </location>
</feature>
<dbReference type="PANTHER" id="PTHR12398">
    <property type="entry name" value="PROTEIN PHOSPHATASE INHIBITOR"/>
    <property type="match status" value="1"/>
</dbReference>
<gene>
    <name evidence="2" type="ORF">H696_01209</name>
</gene>
<dbReference type="OMA" id="HYYHAGD"/>
<reference evidence="2" key="1">
    <citation type="submission" date="2013-04" db="EMBL/GenBank/DDBJ databases">
        <title>The Genome Sequence of Fonticula alba ATCC 38817.</title>
        <authorList>
            <consortium name="The Broad Institute Genomics Platform"/>
            <person name="Russ C."/>
            <person name="Cuomo C."/>
            <person name="Burger G."/>
            <person name="Gray M.W."/>
            <person name="Holland P.W.H."/>
            <person name="King N."/>
            <person name="Lang F.B.F."/>
            <person name="Roger A.J."/>
            <person name="Ruiz-Trillo I."/>
            <person name="Brown M."/>
            <person name="Walker B."/>
            <person name="Young S."/>
            <person name="Zeng Q."/>
            <person name="Gargeya S."/>
            <person name="Fitzgerald M."/>
            <person name="Haas B."/>
            <person name="Abouelleil A."/>
            <person name="Allen A.W."/>
            <person name="Alvarado L."/>
            <person name="Arachchi H.M."/>
            <person name="Berlin A.M."/>
            <person name="Chapman S.B."/>
            <person name="Gainer-Dewar J."/>
            <person name="Goldberg J."/>
            <person name="Griggs A."/>
            <person name="Gujja S."/>
            <person name="Hansen M."/>
            <person name="Howarth C."/>
            <person name="Imamovic A."/>
            <person name="Ireland A."/>
            <person name="Larimer J."/>
            <person name="McCowan C."/>
            <person name="Murphy C."/>
            <person name="Pearson M."/>
            <person name="Poon T.W."/>
            <person name="Priest M."/>
            <person name="Roberts A."/>
            <person name="Saif S."/>
            <person name="Shea T."/>
            <person name="Sisk P."/>
            <person name="Sykes S."/>
            <person name="Wortman J."/>
            <person name="Nusbaum C."/>
            <person name="Birren B."/>
        </authorList>
    </citation>
    <scope>NUCLEOTIDE SEQUENCE [LARGE SCALE GENOMIC DNA]</scope>
    <source>
        <strain evidence="2">ATCC 38817</strain>
    </source>
</reference>
<dbReference type="PANTHER" id="PTHR12398:SF20">
    <property type="entry name" value="PROTEIN PHOSPHATASE 1 REGULATORY INHIBITOR SUBUNIT 2"/>
    <property type="match status" value="1"/>
</dbReference>
<proteinExistence type="predicted"/>
<dbReference type="AlphaFoldDB" id="A0A058ZCX6"/>
<dbReference type="InterPro" id="IPR007062">
    <property type="entry name" value="PPI-2"/>
</dbReference>
<dbReference type="Pfam" id="PF04979">
    <property type="entry name" value="IPP-2"/>
    <property type="match status" value="1"/>
</dbReference>
<dbReference type="OrthoDB" id="551302at2759"/>
<evidence type="ECO:0008006" key="4">
    <source>
        <dbReference type="Google" id="ProtNLM"/>
    </source>
</evidence>
<dbReference type="RefSeq" id="XP_009493369.1">
    <property type="nucleotide sequence ID" value="XM_009495094.1"/>
</dbReference>
<evidence type="ECO:0000313" key="3">
    <source>
        <dbReference type="Proteomes" id="UP000030693"/>
    </source>
</evidence>
<accession>A0A058ZCX6</accession>
<name>A0A058ZCX6_FONAL</name>
<dbReference type="GO" id="GO:0004864">
    <property type="term" value="F:protein phosphatase inhibitor activity"/>
    <property type="evidence" value="ECO:0007669"/>
    <property type="project" value="InterPro"/>
</dbReference>
<organism evidence="2">
    <name type="scientific">Fonticula alba</name>
    <name type="common">Slime mold</name>
    <dbReference type="NCBI Taxonomy" id="691883"/>
    <lineage>
        <taxon>Eukaryota</taxon>
        <taxon>Rotosphaerida</taxon>
        <taxon>Fonticulaceae</taxon>
        <taxon>Fonticula</taxon>
    </lineage>
</organism>
<keyword evidence="3" id="KW-1185">Reference proteome</keyword>
<feature type="compositionally biased region" description="Polar residues" evidence="1">
    <location>
        <begin position="102"/>
        <end position="113"/>
    </location>
</feature>
<dbReference type="Proteomes" id="UP000030693">
    <property type="component" value="Unassembled WGS sequence"/>
</dbReference>
<dbReference type="STRING" id="691883.A0A058ZCX6"/>
<sequence>MTDGILKDVSAARASQQLDQHQHPAKRSITWNEENLRENESNRTATMKITEPKTPFVYYNDAGDEIIGIRDIDGNIAAPEKLEEIMAQSIFEAAPEMEDPSSNDPQHSPSFSANVDFVPDFDHPPSDDEEDEDNSPEALQRKQEFAHHRKMHYHMGNALKNRDLMLSDDDSDDE</sequence>
<feature type="region of interest" description="Disordered" evidence="1">
    <location>
        <begin position="90"/>
        <end position="174"/>
    </location>
</feature>
<dbReference type="GeneID" id="20525934"/>
<protein>
    <recommendedName>
        <fullName evidence="4">Protein phosphatase inhibitor 2</fullName>
    </recommendedName>
</protein>
<dbReference type="EMBL" id="KB932202">
    <property type="protein sequence ID" value="KCV71791.1"/>
    <property type="molecule type" value="Genomic_DNA"/>
</dbReference>